<evidence type="ECO:0000313" key="3">
    <source>
        <dbReference type="Proteomes" id="UP001176429"/>
    </source>
</evidence>
<dbReference type="RefSeq" id="WP_305008798.1">
    <property type="nucleotide sequence ID" value="NZ_JAUQSY010000019.1"/>
</dbReference>
<name>A0ABT9BGI2_9BACT</name>
<feature type="region of interest" description="Disordered" evidence="1">
    <location>
        <begin position="1"/>
        <end position="20"/>
    </location>
</feature>
<evidence type="ECO:0000256" key="1">
    <source>
        <dbReference type="SAM" id="MobiDB-lite"/>
    </source>
</evidence>
<proteinExistence type="predicted"/>
<dbReference type="Proteomes" id="UP001176429">
    <property type="component" value="Unassembled WGS sequence"/>
</dbReference>
<organism evidence="2 3">
    <name type="scientific">Hymenobacter aranciens</name>
    <dbReference type="NCBI Taxonomy" id="3063996"/>
    <lineage>
        <taxon>Bacteria</taxon>
        <taxon>Pseudomonadati</taxon>
        <taxon>Bacteroidota</taxon>
        <taxon>Cytophagia</taxon>
        <taxon>Cytophagales</taxon>
        <taxon>Hymenobacteraceae</taxon>
        <taxon>Hymenobacter</taxon>
    </lineage>
</organism>
<protein>
    <recommendedName>
        <fullName evidence="4">ArsR family transcriptional regulator</fullName>
    </recommendedName>
</protein>
<dbReference type="EMBL" id="JAUQSY010000019">
    <property type="protein sequence ID" value="MDO7877369.1"/>
    <property type="molecule type" value="Genomic_DNA"/>
</dbReference>
<sequence>MPDCTMPSNPNTERQDSKRNRKVIRKHMLAFIKDELRAPTVQELVELTGFSDKTISKHLERITLGDGSANPFQALTSDVLLKLYERATGYSHPAVKILAVSQGKGEPSVVERHEYTEHYPPDPTAVKLWMALVEGITDKAEVKHSGEIATQAPPAIIQVIRHRPTDDKPE</sequence>
<keyword evidence="3" id="KW-1185">Reference proteome</keyword>
<evidence type="ECO:0000313" key="2">
    <source>
        <dbReference type="EMBL" id="MDO7877369.1"/>
    </source>
</evidence>
<comment type="caution">
    <text evidence="2">The sequence shown here is derived from an EMBL/GenBank/DDBJ whole genome shotgun (WGS) entry which is preliminary data.</text>
</comment>
<gene>
    <name evidence="2" type="ORF">Q5H93_21690</name>
</gene>
<evidence type="ECO:0008006" key="4">
    <source>
        <dbReference type="Google" id="ProtNLM"/>
    </source>
</evidence>
<reference evidence="2" key="1">
    <citation type="submission" date="2023-07" db="EMBL/GenBank/DDBJ databases">
        <authorList>
            <person name="Kim M.K."/>
        </authorList>
    </citation>
    <scope>NUCLEOTIDE SEQUENCE</scope>
    <source>
        <strain evidence="2">ASUV-10-1</strain>
    </source>
</reference>
<accession>A0ABT9BGI2</accession>
<feature type="compositionally biased region" description="Polar residues" evidence="1">
    <location>
        <begin position="1"/>
        <end position="12"/>
    </location>
</feature>